<dbReference type="RefSeq" id="WP_121893171.1">
    <property type="nucleotide sequence ID" value="NZ_PENI01000025.1"/>
</dbReference>
<feature type="domain" description="SnoaL-like" evidence="1">
    <location>
        <begin position="15"/>
        <end position="138"/>
    </location>
</feature>
<protein>
    <recommendedName>
        <fullName evidence="1">SnoaL-like domain-containing protein</fullName>
    </recommendedName>
</protein>
<proteinExistence type="predicted"/>
<name>A0A3M0HYI7_9ACTN</name>
<comment type="caution">
    <text evidence="2">The sequence shown here is derived from an EMBL/GenBank/DDBJ whole genome shotgun (WGS) entry which is preliminary data.</text>
</comment>
<dbReference type="InterPro" id="IPR032710">
    <property type="entry name" value="NTF2-like_dom_sf"/>
</dbReference>
<evidence type="ECO:0000313" key="2">
    <source>
        <dbReference type="EMBL" id="RMB82117.1"/>
    </source>
</evidence>
<dbReference type="Proteomes" id="UP000270471">
    <property type="component" value="Unassembled WGS sequence"/>
</dbReference>
<evidence type="ECO:0000259" key="1">
    <source>
        <dbReference type="Pfam" id="PF13577"/>
    </source>
</evidence>
<dbReference type="InterPro" id="IPR037401">
    <property type="entry name" value="SnoaL-like"/>
</dbReference>
<keyword evidence="3" id="KW-1185">Reference proteome</keyword>
<gene>
    <name evidence="2" type="ORF">CTZ28_31600</name>
</gene>
<dbReference type="SUPFAM" id="SSF54427">
    <property type="entry name" value="NTF2-like"/>
    <property type="match status" value="1"/>
</dbReference>
<sequence length="151" mass="15974">MTPRAPAEPDSAVLAGIHQLYNRQSHLIDGGRAAAWAATFTADATFDSPSYPAPVTGTAALTAFAEEFAATAAAAGVVRRHVVTNLVAEPDGADTLRVLAYLQIVATPRGGTPRTERLTTLTDRVVRDGDAWRVAARRVRRDDAPDPGGNR</sequence>
<accession>A0A3M0HYI7</accession>
<dbReference type="EMBL" id="PENI01000025">
    <property type="protein sequence ID" value="RMB82117.1"/>
    <property type="molecule type" value="Genomic_DNA"/>
</dbReference>
<dbReference type="OrthoDB" id="9130903at2"/>
<dbReference type="AlphaFoldDB" id="A0A3M0HYI7"/>
<reference evidence="2 3" key="1">
    <citation type="submission" date="2017-11" db="EMBL/GenBank/DDBJ databases">
        <title>Draft genome of actinobacteria isolated from guarana (Paullinia cupana (Mart.) Ducke.</title>
        <authorList>
            <person name="Siqueira K.A."/>
            <person name="Liotti R.G."/>
            <person name="Mendes T.A.O."/>
            <person name="Soares M.A."/>
        </authorList>
    </citation>
    <scope>NUCLEOTIDE SEQUENCE [LARGE SCALE GENOMIC DNA]</scope>
    <source>
        <strain evidence="2 3">193</strain>
    </source>
</reference>
<dbReference type="Gene3D" id="3.10.450.50">
    <property type="match status" value="1"/>
</dbReference>
<dbReference type="Pfam" id="PF13577">
    <property type="entry name" value="SnoaL_4"/>
    <property type="match status" value="1"/>
</dbReference>
<evidence type="ECO:0000313" key="3">
    <source>
        <dbReference type="Proteomes" id="UP000270471"/>
    </source>
</evidence>
<organism evidence="2 3">
    <name type="scientific">Streptomyces shenzhenensis</name>
    <dbReference type="NCBI Taxonomy" id="943815"/>
    <lineage>
        <taxon>Bacteria</taxon>
        <taxon>Bacillati</taxon>
        <taxon>Actinomycetota</taxon>
        <taxon>Actinomycetes</taxon>
        <taxon>Kitasatosporales</taxon>
        <taxon>Streptomycetaceae</taxon>
        <taxon>Streptomyces</taxon>
    </lineage>
</organism>